<dbReference type="AlphaFoldDB" id="A0A1I3QZW3"/>
<proteinExistence type="predicted"/>
<keyword evidence="2" id="KW-1185">Reference proteome</keyword>
<gene>
    <name evidence="1" type="ORF">SAMN05421852_108167</name>
</gene>
<dbReference type="STRING" id="46223.SAMN05421852_108167"/>
<organism evidence="1 2">
    <name type="scientific">Thermoflavimicrobium dichotomicum</name>
    <dbReference type="NCBI Taxonomy" id="46223"/>
    <lineage>
        <taxon>Bacteria</taxon>
        <taxon>Bacillati</taxon>
        <taxon>Bacillota</taxon>
        <taxon>Bacilli</taxon>
        <taxon>Bacillales</taxon>
        <taxon>Thermoactinomycetaceae</taxon>
        <taxon>Thermoflavimicrobium</taxon>
    </lineage>
</organism>
<sequence>MRQNQALLFFFEGSESLQIVGKWVGVPFPFCFRSIHTSKSRQLEKEPLYLLHP</sequence>
<reference evidence="1 2" key="1">
    <citation type="submission" date="2016-10" db="EMBL/GenBank/DDBJ databases">
        <authorList>
            <person name="de Groot N.N."/>
        </authorList>
    </citation>
    <scope>NUCLEOTIDE SEQUENCE [LARGE SCALE GENOMIC DNA]</scope>
    <source>
        <strain evidence="1 2">DSM 44778</strain>
    </source>
</reference>
<evidence type="ECO:0000313" key="1">
    <source>
        <dbReference type="EMBL" id="SFJ38969.1"/>
    </source>
</evidence>
<protein>
    <submittedName>
        <fullName evidence="1">Uncharacterized protein</fullName>
    </submittedName>
</protein>
<dbReference type="EMBL" id="FORR01000008">
    <property type="protein sequence ID" value="SFJ38969.1"/>
    <property type="molecule type" value="Genomic_DNA"/>
</dbReference>
<dbReference type="Proteomes" id="UP000199545">
    <property type="component" value="Unassembled WGS sequence"/>
</dbReference>
<name>A0A1I3QZW3_9BACL</name>
<evidence type="ECO:0000313" key="2">
    <source>
        <dbReference type="Proteomes" id="UP000199545"/>
    </source>
</evidence>
<accession>A0A1I3QZW3</accession>